<accession>A0A7C3HT84</accession>
<keyword evidence="7" id="KW-0256">Endoplasmic reticulum</keyword>
<evidence type="ECO:0000256" key="5">
    <source>
        <dbReference type="ARBA" id="ARBA00022679"/>
    </source>
</evidence>
<dbReference type="UniPathway" id="UPA00196"/>
<proteinExistence type="predicted"/>
<dbReference type="GO" id="GO:0031501">
    <property type="term" value="C:mannosyltransferase complex"/>
    <property type="evidence" value="ECO:0007669"/>
    <property type="project" value="TreeGrafter"/>
</dbReference>
<keyword evidence="4" id="KW-0328">Glycosyltransferase</keyword>
<gene>
    <name evidence="11" type="ORF">ENS82_02920</name>
</gene>
<dbReference type="GO" id="GO:0006506">
    <property type="term" value="P:GPI anchor biosynthetic process"/>
    <property type="evidence" value="ECO:0007669"/>
    <property type="project" value="UniProtKB-UniPathway"/>
</dbReference>
<feature type="transmembrane region" description="Helical" evidence="10">
    <location>
        <begin position="305"/>
        <end position="330"/>
    </location>
</feature>
<keyword evidence="5" id="KW-0808">Transferase</keyword>
<evidence type="ECO:0000256" key="3">
    <source>
        <dbReference type="ARBA" id="ARBA00022502"/>
    </source>
</evidence>
<comment type="subcellular location">
    <subcellularLocation>
        <location evidence="1">Endoplasmic reticulum membrane</location>
        <topology evidence="1">Multi-pass membrane protein</topology>
    </subcellularLocation>
</comment>
<dbReference type="PANTHER" id="PTHR12468">
    <property type="entry name" value="GPI MANNOSYLTRANSFERASE 2"/>
    <property type="match status" value="1"/>
</dbReference>
<feature type="transmembrane region" description="Helical" evidence="10">
    <location>
        <begin position="350"/>
        <end position="372"/>
    </location>
</feature>
<comment type="pathway">
    <text evidence="2">Glycolipid biosynthesis; glycosylphosphatidylinositol-anchor biosynthesis.</text>
</comment>
<keyword evidence="8 10" id="KW-1133">Transmembrane helix</keyword>
<dbReference type="PANTHER" id="PTHR12468:SF2">
    <property type="entry name" value="GPI MANNOSYLTRANSFERASE 2"/>
    <property type="match status" value="1"/>
</dbReference>
<protein>
    <recommendedName>
        <fullName evidence="12">Glycosyltransferase RgtA/B/C/D-like domain-containing protein</fullName>
    </recommendedName>
</protein>
<dbReference type="EMBL" id="DSWI01000009">
    <property type="protein sequence ID" value="HFG19659.1"/>
    <property type="molecule type" value="Genomic_DNA"/>
</dbReference>
<reference evidence="11" key="1">
    <citation type="journal article" date="2020" name="mSystems">
        <title>Genome- and Community-Level Interaction Insights into Carbon Utilization and Element Cycling Functions of Hydrothermarchaeota in Hydrothermal Sediment.</title>
        <authorList>
            <person name="Zhou Z."/>
            <person name="Liu Y."/>
            <person name="Xu W."/>
            <person name="Pan J."/>
            <person name="Luo Z.H."/>
            <person name="Li M."/>
        </authorList>
    </citation>
    <scope>NUCLEOTIDE SEQUENCE [LARGE SCALE GENOMIC DNA]</scope>
    <source>
        <strain evidence="11">SpSt-524</strain>
    </source>
</reference>
<dbReference type="GO" id="GO:0000009">
    <property type="term" value="F:alpha-1,6-mannosyltransferase activity"/>
    <property type="evidence" value="ECO:0007669"/>
    <property type="project" value="InterPro"/>
</dbReference>
<feature type="transmembrane region" description="Helical" evidence="10">
    <location>
        <begin position="276"/>
        <end position="298"/>
    </location>
</feature>
<feature type="transmembrane region" description="Helical" evidence="10">
    <location>
        <begin position="212"/>
        <end position="237"/>
    </location>
</feature>
<name>A0A7C3HT84_MEIRU</name>
<feature type="transmembrane region" description="Helical" evidence="10">
    <location>
        <begin position="176"/>
        <end position="200"/>
    </location>
</feature>
<organism evidence="11">
    <name type="scientific">Meiothermus ruber</name>
    <dbReference type="NCBI Taxonomy" id="277"/>
    <lineage>
        <taxon>Bacteria</taxon>
        <taxon>Thermotogati</taxon>
        <taxon>Deinococcota</taxon>
        <taxon>Deinococci</taxon>
        <taxon>Thermales</taxon>
        <taxon>Thermaceae</taxon>
        <taxon>Meiothermus</taxon>
    </lineage>
</organism>
<evidence type="ECO:0008006" key="12">
    <source>
        <dbReference type="Google" id="ProtNLM"/>
    </source>
</evidence>
<keyword evidence="9 10" id="KW-0472">Membrane</keyword>
<keyword evidence="3" id="KW-0337">GPI-anchor biosynthesis</keyword>
<keyword evidence="6 10" id="KW-0812">Transmembrane</keyword>
<evidence type="ECO:0000256" key="1">
    <source>
        <dbReference type="ARBA" id="ARBA00004477"/>
    </source>
</evidence>
<comment type="caution">
    <text evidence="11">The sequence shown here is derived from an EMBL/GenBank/DDBJ whole genome shotgun (WGS) entry which is preliminary data.</text>
</comment>
<evidence type="ECO:0000256" key="6">
    <source>
        <dbReference type="ARBA" id="ARBA00022692"/>
    </source>
</evidence>
<evidence type="ECO:0000256" key="8">
    <source>
        <dbReference type="ARBA" id="ARBA00022989"/>
    </source>
</evidence>
<dbReference type="Pfam" id="PF04188">
    <property type="entry name" value="Mannosyl_trans2"/>
    <property type="match status" value="1"/>
</dbReference>
<evidence type="ECO:0000313" key="11">
    <source>
        <dbReference type="EMBL" id="HFG19659.1"/>
    </source>
</evidence>
<sequence length="373" mass="41339">MLRHFWDVWAWPLQVFLLTRITLLGAAFLADIALPGPPEMAGRIEPTNLWLDVWARWDSGFYLHIATEGYYLYPDEPSAVAFFPLYPLLLKGVSGLVGNPVLAGVLLSHLSFALALMVFWKLCLQLLNDQASARRAILYLAIFPTSFYFSAVYTESLSLLWVLLAFYALHQRRWKWAALGAALASATRVTGILLAGVLLLEYLRASGVRGKWQWLLGLALAGLGGLGLLSYMAFLAIQFDDPLAFWSVQGSFSREIGGFIGEIRPLFEQNFLTGPISWNVLLDLLALAFGITGSLIAARRWGLSYALFGLLSLLIPFSSGTGSLSRYVLMVFPAFMVLGEAAERPWLDNLIRFVFPLLLGLLLAMHVNGIFVA</sequence>
<feature type="transmembrane region" description="Helical" evidence="10">
    <location>
        <begin position="101"/>
        <end position="124"/>
    </location>
</feature>
<feature type="transmembrane region" description="Helical" evidence="10">
    <location>
        <begin position="136"/>
        <end position="164"/>
    </location>
</feature>
<dbReference type="AlphaFoldDB" id="A0A7C3HT84"/>
<dbReference type="GO" id="GO:0016020">
    <property type="term" value="C:membrane"/>
    <property type="evidence" value="ECO:0007669"/>
    <property type="project" value="GOC"/>
</dbReference>
<dbReference type="GO" id="GO:0004376">
    <property type="term" value="F:GPI mannosyltransferase activity"/>
    <property type="evidence" value="ECO:0007669"/>
    <property type="project" value="InterPro"/>
</dbReference>
<evidence type="ECO:0000256" key="9">
    <source>
        <dbReference type="ARBA" id="ARBA00023136"/>
    </source>
</evidence>
<evidence type="ECO:0000256" key="4">
    <source>
        <dbReference type="ARBA" id="ARBA00022676"/>
    </source>
</evidence>
<evidence type="ECO:0000256" key="7">
    <source>
        <dbReference type="ARBA" id="ARBA00022824"/>
    </source>
</evidence>
<evidence type="ECO:0000256" key="2">
    <source>
        <dbReference type="ARBA" id="ARBA00004687"/>
    </source>
</evidence>
<evidence type="ECO:0000256" key="10">
    <source>
        <dbReference type="SAM" id="Phobius"/>
    </source>
</evidence>
<dbReference type="InterPro" id="IPR007315">
    <property type="entry name" value="PIG-V/Gpi18"/>
</dbReference>